<feature type="region of interest" description="Disordered" evidence="2">
    <location>
        <begin position="300"/>
        <end position="335"/>
    </location>
</feature>
<dbReference type="GO" id="GO:0004527">
    <property type="term" value="F:exonuclease activity"/>
    <property type="evidence" value="ECO:0007669"/>
    <property type="project" value="UniProtKB-KW"/>
</dbReference>
<evidence type="ECO:0000256" key="1">
    <source>
        <dbReference type="SAM" id="Coils"/>
    </source>
</evidence>
<dbReference type="AlphaFoldDB" id="A0A239F0Y8"/>
<dbReference type="OrthoDB" id="7069379at2"/>
<name>A0A239F0Y8_9RHOB</name>
<dbReference type="PANTHER" id="PTHR41259:SF1">
    <property type="entry name" value="DOUBLE-STRAND BREAK REPAIR RAD50 ATPASE, PUTATIVE-RELATED"/>
    <property type="match status" value="1"/>
</dbReference>
<keyword evidence="1" id="KW-0175">Coiled coil</keyword>
<dbReference type="RefSeq" id="WP_089277914.1">
    <property type="nucleotide sequence ID" value="NZ_FZON01000017.1"/>
</dbReference>
<reference evidence="3 4" key="1">
    <citation type="submission" date="2017-06" db="EMBL/GenBank/DDBJ databases">
        <authorList>
            <person name="Kim H.J."/>
            <person name="Triplett B.A."/>
        </authorList>
    </citation>
    <scope>NUCLEOTIDE SEQUENCE [LARGE SCALE GENOMIC DNA]</scope>
    <source>
        <strain evidence="3 4">DSM 11445</strain>
    </source>
</reference>
<accession>A0A239F0Y8</accession>
<protein>
    <submittedName>
        <fullName evidence="3">DNA repair exonuclease SbcCD ATPase subunit</fullName>
    </submittedName>
</protein>
<dbReference type="InterPro" id="IPR027417">
    <property type="entry name" value="P-loop_NTPase"/>
</dbReference>
<dbReference type="SUPFAM" id="SSF52540">
    <property type="entry name" value="P-loop containing nucleoside triphosphate hydrolases"/>
    <property type="match status" value="1"/>
</dbReference>
<dbReference type="Proteomes" id="UP000198440">
    <property type="component" value="Unassembled WGS sequence"/>
</dbReference>
<dbReference type="PANTHER" id="PTHR41259">
    <property type="entry name" value="DOUBLE-STRAND BREAK REPAIR RAD50 ATPASE, PUTATIVE-RELATED"/>
    <property type="match status" value="1"/>
</dbReference>
<gene>
    <name evidence="3" type="ORF">SAMN04488078_101768</name>
</gene>
<feature type="coiled-coil region" evidence="1">
    <location>
        <begin position="561"/>
        <end position="730"/>
    </location>
</feature>
<evidence type="ECO:0000313" key="4">
    <source>
        <dbReference type="Proteomes" id="UP000198440"/>
    </source>
</evidence>
<evidence type="ECO:0000313" key="3">
    <source>
        <dbReference type="EMBL" id="SNS49933.1"/>
    </source>
</evidence>
<sequence length="875" mass="94293">MKLRRIAVHNLRRFTSPVEITGLSEGLNVLAAPNEQGKSTLFDGLQALFRYPHSGKPREITALRPHAGGAPEVLVEVETDEGVFTVAKRWISKPRATVLRDGRLIAQADEAEAWISRLSAADAGGPSGLLWVRQGLTVLSEGTRKDQDLQRDARRDLLSSVTGEVEAMTGGQRMDAALKRCRAELENYATATGRPRTGGPWKTAQDRVEALRTQHEDMAQTVAALQDDLSARKRARADLVDLTDPDATVRRKSRLAEATAAFAAAERHAARIDTLTRAVDTAQLQLNSLLTRKTAQAEARAETAEATQQALAARKRRGSADQTQAEAQANAQTARDTLTTARATLAAAERDLQSAQNAERAKETSRQRADLTDRLTKAEVLRDTADTARAAATTGPTAEHLKALERKAAAVEQARALRAASAARLEIAYEPGREGSIHRDGTALPGSTSLPLISATDLRIEGVGQLRFTPGGKGDDGSVDAAQDALDGALRSLGVGDIASARTQADTRARAERALAEATAALKAHAPKGLDALHDALAALPVPPAEDTPNLLPLVEAKLARDAAESSRIEAETALETARDRLDLARTEAARAQAAAQAAEDRLTRANAALSRIEPISDAELAAELAQAEAALTDAQTVCASAKAEAPDLESTRAALTRAQSAERAAEDNIARLTVDLARLDERVRRNADGAVEERLEDLAQDLKAAEADLTRMSREVAVLQRLAAALEAARIAARDRYFTPVANALRPLLQLLWPEAQLEWDDTDLLPRHLIRDGREETVDILSGGTQEQLALLVRLAFARLLAQDGRAAPVILDDALVYTDDDRIERMFDALHRQAADVQIIVLTCRQRAFRDLGGQQLSIRPLFLTSDSLLDM</sequence>
<proteinExistence type="predicted"/>
<dbReference type="Gene3D" id="3.40.50.300">
    <property type="entry name" value="P-loop containing nucleotide triphosphate hydrolases"/>
    <property type="match status" value="2"/>
</dbReference>
<feature type="region of interest" description="Disordered" evidence="2">
    <location>
        <begin position="350"/>
        <end position="375"/>
    </location>
</feature>
<feature type="compositionally biased region" description="Low complexity" evidence="2">
    <location>
        <begin position="300"/>
        <end position="312"/>
    </location>
</feature>
<keyword evidence="3" id="KW-0378">Hydrolase</keyword>
<dbReference type="EMBL" id="FZON01000017">
    <property type="protein sequence ID" value="SNS49933.1"/>
    <property type="molecule type" value="Genomic_DNA"/>
</dbReference>
<organism evidence="3 4">
    <name type="scientific">Antarctobacter heliothermus</name>
    <dbReference type="NCBI Taxonomy" id="74033"/>
    <lineage>
        <taxon>Bacteria</taxon>
        <taxon>Pseudomonadati</taxon>
        <taxon>Pseudomonadota</taxon>
        <taxon>Alphaproteobacteria</taxon>
        <taxon>Rhodobacterales</taxon>
        <taxon>Roseobacteraceae</taxon>
        <taxon>Antarctobacter</taxon>
    </lineage>
</organism>
<feature type="compositionally biased region" description="Basic and acidic residues" evidence="2">
    <location>
        <begin position="359"/>
        <end position="375"/>
    </location>
</feature>
<feature type="compositionally biased region" description="Low complexity" evidence="2">
    <location>
        <begin position="320"/>
        <end position="335"/>
    </location>
</feature>
<keyword evidence="3" id="KW-0269">Exonuclease</keyword>
<evidence type="ECO:0000256" key="2">
    <source>
        <dbReference type="SAM" id="MobiDB-lite"/>
    </source>
</evidence>
<keyword evidence="3" id="KW-0540">Nuclease</keyword>